<feature type="domain" description="HTH tetR-type" evidence="6">
    <location>
        <begin position="22"/>
        <end position="80"/>
    </location>
</feature>
<name>A0ABW3VKB8_9PSEU</name>
<proteinExistence type="predicted"/>
<dbReference type="InterPro" id="IPR036271">
    <property type="entry name" value="Tet_transcr_reg_TetR-rel_C_sf"/>
</dbReference>
<evidence type="ECO:0000256" key="3">
    <source>
        <dbReference type="ARBA" id="ARBA00023163"/>
    </source>
</evidence>
<protein>
    <submittedName>
        <fullName evidence="7">TetR/AcrR family transcriptional regulator</fullName>
    </submittedName>
</protein>
<keyword evidence="2 4" id="KW-0238">DNA-binding</keyword>
<evidence type="ECO:0000313" key="7">
    <source>
        <dbReference type="EMBL" id="MFD1235210.1"/>
    </source>
</evidence>
<sequence>MSRGTTAGQAPGHTPGHSPKGERTRQRLLALAQEMLAEGSALEVTALAERAGVSASVLYRYFDGKDGLVAAVVHAFYDEYDAAVFSTPAGPGRGWLEQEALRIEREVAFLYRHPLGRAVAAGLLHEPAATRADAERQRVHEAAAARNIRRAQRAGELPGSIDAGLAGAVIIGALRSALGEALGRAAPPPEAAVAEMVQAVGETVLRSRLARD</sequence>
<evidence type="ECO:0000256" key="2">
    <source>
        <dbReference type="ARBA" id="ARBA00023125"/>
    </source>
</evidence>
<organism evidence="7 8">
    <name type="scientific">Pseudonocardia benzenivorans</name>
    <dbReference type="NCBI Taxonomy" id="228005"/>
    <lineage>
        <taxon>Bacteria</taxon>
        <taxon>Bacillati</taxon>
        <taxon>Actinomycetota</taxon>
        <taxon>Actinomycetes</taxon>
        <taxon>Pseudonocardiales</taxon>
        <taxon>Pseudonocardiaceae</taxon>
        <taxon>Pseudonocardia</taxon>
    </lineage>
</organism>
<dbReference type="EMBL" id="JBHTMB010000151">
    <property type="protein sequence ID" value="MFD1235210.1"/>
    <property type="molecule type" value="Genomic_DNA"/>
</dbReference>
<dbReference type="PROSITE" id="PS50977">
    <property type="entry name" value="HTH_TETR_2"/>
    <property type="match status" value="1"/>
</dbReference>
<dbReference type="RefSeq" id="WP_346091786.1">
    <property type="nucleotide sequence ID" value="NZ_BAABKS010000039.1"/>
</dbReference>
<evidence type="ECO:0000313" key="8">
    <source>
        <dbReference type="Proteomes" id="UP001597182"/>
    </source>
</evidence>
<gene>
    <name evidence="7" type="ORF">ACFQ34_18135</name>
</gene>
<dbReference type="PANTHER" id="PTHR30055:SF234">
    <property type="entry name" value="HTH-TYPE TRANSCRIPTIONAL REGULATOR BETI"/>
    <property type="match status" value="1"/>
</dbReference>
<dbReference type="InterPro" id="IPR009057">
    <property type="entry name" value="Homeodomain-like_sf"/>
</dbReference>
<evidence type="ECO:0000256" key="1">
    <source>
        <dbReference type="ARBA" id="ARBA00023015"/>
    </source>
</evidence>
<accession>A0ABW3VKB8</accession>
<dbReference type="Proteomes" id="UP001597182">
    <property type="component" value="Unassembled WGS sequence"/>
</dbReference>
<evidence type="ECO:0000256" key="4">
    <source>
        <dbReference type="PROSITE-ProRule" id="PRU00335"/>
    </source>
</evidence>
<reference evidence="8" key="1">
    <citation type="journal article" date="2019" name="Int. J. Syst. Evol. Microbiol.">
        <title>The Global Catalogue of Microorganisms (GCM) 10K type strain sequencing project: providing services to taxonomists for standard genome sequencing and annotation.</title>
        <authorList>
            <consortium name="The Broad Institute Genomics Platform"/>
            <consortium name="The Broad Institute Genome Sequencing Center for Infectious Disease"/>
            <person name="Wu L."/>
            <person name="Ma J."/>
        </authorList>
    </citation>
    <scope>NUCLEOTIDE SEQUENCE [LARGE SCALE GENOMIC DNA]</scope>
    <source>
        <strain evidence="8">CCUG 49018</strain>
    </source>
</reference>
<dbReference type="Pfam" id="PF00440">
    <property type="entry name" value="TetR_N"/>
    <property type="match status" value="1"/>
</dbReference>
<dbReference type="SUPFAM" id="SSF46689">
    <property type="entry name" value="Homeodomain-like"/>
    <property type="match status" value="1"/>
</dbReference>
<dbReference type="InterPro" id="IPR050109">
    <property type="entry name" value="HTH-type_TetR-like_transc_reg"/>
</dbReference>
<dbReference type="Gene3D" id="1.10.357.10">
    <property type="entry name" value="Tetracycline Repressor, domain 2"/>
    <property type="match status" value="1"/>
</dbReference>
<evidence type="ECO:0000256" key="5">
    <source>
        <dbReference type="SAM" id="MobiDB-lite"/>
    </source>
</evidence>
<dbReference type="SUPFAM" id="SSF48498">
    <property type="entry name" value="Tetracyclin repressor-like, C-terminal domain"/>
    <property type="match status" value="1"/>
</dbReference>
<comment type="caution">
    <text evidence="7">The sequence shown here is derived from an EMBL/GenBank/DDBJ whole genome shotgun (WGS) entry which is preliminary data.</text>
</comment>
<feature type="DNA-binding region" description="H-T-H motif" evidence="4">
    <location>
        <begin position="43"/>
        <end position="62"/>
    </location>
</feature>
<keyword evidence="3" id="KW-0804">Transcription</keyword>
<feature type="region of interest" description="Disordered" evidence="5">
    <location>
        <begin position="1"/>
        <end position="23"/>
    </location>
</feature>
<evidence type="ECO:0000259" key="6">
    <source>
        <dbReference type="PROSITE" id="PS50977"/>
    </source>
</evidence>
<dbReference type="PANTHER" id="PTHR30055">
    <property type="entry name" value="HTH-TYPE TRANSCRIPTIONAL REGULATOR RUTR"/>
    <property type="match status" value="1"/>
</dbReference>
<keyword evidence="1" id="KW-0805">Transcription regulation</keyword>
<dbReference type="InterPro" id="IPR001647">
    <property type="entry name" value="HTH_TetR"/>
</dbReference>
<keyword evidence="8" id="KW-1185">Reference proteome</keyword>